<accession>A0ABQ9D0K6</accession>
<sequence length="138" mass="15777">MLIFSRYQKGQRIVDIMSEVEVGGHLGNSNHEGIKFKISVDRRKSSSKTSTLDMRRADFRLLRELAAVNPLINQPVSMFRIVLTKLQDHIQLHEIWMKPVKIPLDDMPSLQCVNYTTELGVITSLGKIDDISRSSFVH</sequence>
<keyword evidence="2" id="KW-1185">Reference proteome</keyword>
<dbReference type="Proteomes" id="UP001145742">
    <property type="component" value="Unassembled WGS sequence"/>
</dbReference>
<proteinExistence type="predicted"/>
<dbReference type="EMBL" id="WHWB01034197">
    <property type="protein sequence ID" value="KAJ7412828.1"/>
    <property type="molecule type" value="Genomic_DNA"/>
</dbReference>
<protein>
    <submittedName>
        <fullName evidence="1">Uncharacterized protein</fullName>
    </submittedName>
</protein>
<name>A0ABQ9D0K6_9PASS</name>
<organism evidence="1 2">
    <name type="scientific">Willisornis vidua</name>
    <name type="common">Xingu scale-backed antbird</name>
    <dbReference type="NCBI Taxonomy" id="1566151"/>
    <lineage>
        <taxon>Eukaryota</taxon>
        <taxon>Metazoa</taxon>
        <taxon>Chordata</taxon>
        <taxon>Craniata</taxon>
        <taxon>Vertebrata</taxon>
        <taxon>Euteleostomi</taxon>
        <taxon>Archelosauria</taxon>
        <taxon>Archosauria</taxon>
        <taxon>Dinosauria</taxon>
        <taxon>Saurischia</taxon>
        <taxon>Theropoda</taxon>
        <taxon>Coelurosauria</taxon>
        <taxon>Aves</taxon>
        <taxon>Neognathae</taxon>
        <taxon>Neoaves</taxon>
        <taxon>Telluraves</taxon>
        <taxon>Australaves</taxon>
        <taxon>Passeriformes</taxon>
        <taxon>Thamnophilidae</taxon>
        <taxon>Willisornis</taxon>
    </lineage>
</organism>
<gene>
    <name evidence="1" type="ORF">WISP_94597</name>
</gene>
<evidence type="ECO:0000313" key="1">
    <source>
        <dbReference type="EMBL" id="KAJ7412828.1"/>
    </source>
</evidence>
<evidence type="ECO:0000313" key="2">
    <source>
        <dbReference type="Proteomes" id="UP001145742"/>
    </source>
</evidence>
<reference evidence="1" key="1">
    <citation type="submission" date="2019-10" db="EMBL/GenBank/DDBJ databases">
        <authorList>
            <person name="Soares A.E.R."/>
            <person name="Aleixo A."/>
            <person name="Schneider P."/>
            <person name="Miyaki C.Y."/>
            <person name="Schneider M.P."/>
            <person name="Mello C."/>
            <person name="Vasconcelos A.T.R."/>
        </authorList>
    </citation>
    <scope>NUCLEOTIDE SEQUENCE</scope>
    <source>
        <tissue evidence="1">Muscle</tissue>
    </source>
</reference>
<comment type="caution">
    <text evidence="1">The sequence shown here is derived from an EMBL/GenBank/DDBJ whole genome shotgun (WGS) entry which is preliminary data.</text>
</comment>